<evidence type="ECO:0000256" key="2">
    <source>
        <dbReference type="ARBA" id="ARBA00009765"/>
    </source>
</evidence>
<dbReference type="SUPFAM" id="SSF143865">
    <property type="entry name" value="CorA soluble domain-like"/>
    <property type="match status" value="1"/>
</dbReference>
<dbReference type="PANTHER" id="PTHR46494:SF1">
    <property type="entry name" value="CORA FAMILY METAL ION TRANSPORTER (EUROFUNG)"/>
    <property type="match status" value="1"/>
</dbReference>
<feature type="transmembrane region" description="Helical" evidence="12">
    <location>
        <begin position="290"/>
        <end position="310"/>
    </location>
</feature>
<dbReference type="InterPro" id="IPR002523">
    <property type="entry name" value="MgTranspt_CorA/ZnTranspt_ZntB"/>
</dbReference>
<accession>A0A975AHY1</accession>
<keyword evidence="7 12" id="KW-1133">Transmembrane helix</keyword>
<dbReference type="InterPro" id="IPR045863">
    <property type="entry name" value="CorA_TM1_TM2"/>
</dbReference>
<feature type="transmembrane region" description="Helical" evidence="12">
    <location>
        <begin position="255"/>
        <end position="278"/>
    </location>
</feature>
<keyword evidence="3 12" id="KW-0813">Transport</keyword>
<comment type="catalytic activity">
    <reaction evidence="10">
        <text>Mg(2+)(in) = Mg(2+)(out)</text>
        <dbReference type="Rhea" id="RHEA:29827"/>
        <dbReference type="ChEBI" id="CHEBI:18420"/>
    </reaction>
</comment>
<dbReference type="GO" id="GO:0050897">
    <property type="term" value="F:cobalt ion binding"/>
    <property type="evidence" value="ECO:0007669"/>
    <property type="project" value="TreeGrafter"/>
</dbReference>
<dbReference type="AlphaFoldDB" id="A0A975AHY1"/>
<keyword evidence="4 12" id="KW-1003">Cell membrane</keyword>
<dbReference type="GO" id="GO:0015087">
    <property type="term" value="F:cobalt ion transmembrane transporter activity"/>
    <property type="evidence" value="ECO:0007669"/>
    <property type="project" value="UniProtKB-UniRule"/>
</dbReference>
<dbReference type="FunFam" id="1.20.58.340:FF:000004">
    <property type="entry name" value="Magnesium transport protein CorA"/>
    <property type="match status" value="1"/>
</dbReference>
<evidence type="ECO:0000256" key="5">
    <source>
        <dbReference type="ARBA" id="ARBA00022692"/>
    </source>
</evidence>
<evidence type="ECO:0000313" key="14">
    <source>
        <dbReference type="Proteomes" id="UP000663499"/>
    </source>
</evidence>
<comment type="similarity">
    <text evidence="2 12">Belongs to the CorA metal ion transporter (MIT) (TC 1.A.35) family.</text>
</comment>
<sequence>MIQITAFANGRWIHPDSLEALDMEGFQCCWVDFAHPTSQEVEYLDNYFHFHPLAIEDCLHWLQRPKVDFYEEYSFFVLHAMNKESLSPDEVNLFVADRFVVTYHEKDELEELAFVRETIKEEGAPAWKEGNMYVAYLIMDTIVDGYFPAVFELEDRLKEFDDLDRQKNGKDQIQMLYTVRGDLFKLRRTVHGMSDMLYRMLHTSHAKRFSENQWYFDNIYDHLIKIGETIDANREMTSDIRDSLISLHADRMNSVMTLLTVITTIFIPLTFITGIYGMNFRNMPETQHPYGYFFILGIMFIGGFAMYKWFKKKGWFNF</sequence>
<reference evidence="13" key="1">
    <citation type="submission" date="2021-03" db="EMBL/GenBank/DDBJ databases">
        <title>Alkalibacter marinus sp. nov., isolated from tidal flat sediment.</title>
        <authorList>
            <person name="Namirimu T."/>
            <person name="Yang J.-A."/>
            <person name="Yang S.-H."/>
            <person name="Kim Y.-J."/>
            <person name="Kwon K.K."/>
        </authorList>
    </citation>
    <scope>NUCLEOTIDE SEQUENCE</scope>
    <source>
        <strain evidence="13">ES005</strain>
    </source>
</reference>
<keyword evidence="5 12" id="KW-0812">Transmembrane</keyword>
<dbReference type="GO" id="GO:0000287">
    <property type="term" value="F:magnesium ion binding"/>
    <property type="evidence" value="ECO:0007669"/>
    <property type="project" value="TreeGrafter"/>
</dbReference>
<keyword evidence="9 12" id="KW-0472">Membrane</keyword>
<dbReference type="GO" id="GO:0005886">
    <property type="term" value="C:plasma membrane"/>
    <property type="evidence" value="ECO:0007669"/>
    <property type="project" value="UniProtKB-SubCell"/>
</dbReference>
<dbReference type="Gene3D" id="3.30.460.20">
    <property type="entry name" value="CorA soluble domain-like"/>
    <property type="match status" value="1"/>
</dbReference>
<dbReference type="PANTHER" id="PTHR46494">
    <property type="entry name" value="CORA FAMILY METAL ION TRANSPORTER (EUROFUNG)"/>
    <property type="match status" value="1"/>
</dbReference>
<keyword evidence="6 12" id="KW-0460">Magnesium</keyword>
<keyword evidence="14" id="KW-1185">Reference proteome</keyword>
<evidence type="ECO:0000256" key="10">
    <source>
        <dbReference type="ARBA" id="ARBA00034269"/>
    </source>
</evidence>
<evidence type="ECO:0000256" key="11">
    <source>
        <dbReference type="ARBA" id="ARBA00045497"/>
    </source>
</evidence>
<name>A0A975AHY1_9FIRM</name>
<keyword evidence="8 12" id="KW-0406">Ion transport</keyword>
<evidence type="ECO:0000313" key="13">
    <source>
        <dbReference type="EMBL" id="QSX07960.1"/>
    </source>
</evidence>
<evidence type="ECO:0000256" key="1">
    <source>
        <dbReference type="ARBA" id="ARBA00004651"/>
    </source>
</evidence>
<organism evidence="13 14">
    <name type="scientific">Alkalibacter rhizosphaerae</name>
    <dbReference type="NCBI Taxonomy" id="2815577"/>
    <lineage>
        <taxon>Bacteria</taxon>
        <taxon>Bacillati</taxon>
        <taxon>Bacillota</taxon>
        <taxon>Clostridia</taxon>
        <taxon>Eubacteriales</taxon>
        <taxon>Eubacteriaceae</taxon>
        <taxon>Alkalibacter</taxon>
    </lineage>
</organism>
<dbReference type="Pfam" id="PF01544">
    <property type="entry name" value="CorA"/>
    <property type="match status" value="1"/>
</dbReference>
<evidence type="ECO:0000256" key="7">
    <source>
        <dbReference type="ARBA" id="ARBA00022989"/>
    </source>
</evidence>
<comment type="function">
    <text evidence="11">Mediates influx of magnesium ions. Alternates between open and closed states. Activated by low cytoplasmic Mg(2+) levels. Inactive when cytoplasmic Mg(2+) levels are high.</text>
</comment>
<evidence type="ECO:0000256" key="8">
    <source>
        <dbReference type="ARBA" id="ARBA00023065"/>
    </source>
</evidence>
<gene>
    <name evidence="12 13" type="primary">corA</name>
    <name evidence="13" type="ORF">J0B03_09110</name>
</gene>
<dbReference type="CDD" id="cd12831">
    <property type="entry name" value="TmCorA-like_u2"/>
    <property type="match status" value="1"/>
</dbReference>
<dbReference type="EMBL" id="CP071444">
    <property type="protein sequence ID" value="QSX07960.1"/>
    <property type="molecule type" value="Genomic_DNA"/>
</dbReference>
<protein>
    <recommendedName>
        <fullName evidence="12">Magnesium transport protein CorA</fullName>
    </recommendedName>
</protein>
<evidence type="ECO:0000256" key="3">
    <source>
        <dbReference type="ARBA" id="ARBA00022448"/>
    </source>
</evidence>
<dbReference type="NCBIfam" id="TIGR00383">
    <property type="entry name" value="corA"/>
    <property type="match status" value="1"/>
</dbReference>
<dbReference type="RefSeq" id="WP_207299302.1">
    <property type="nucleotide sequence ID" value="NZ_CP071444.1"/>
</dbReference>
<dbReference type="InterPro" id="IPR004488">
    <property type="entry name" value="Mg/Co-transport_prot_CorA"/>
</dbReference>
<evidence type="ECO:0000256" key="9">
    <source>
        <dbReference type="ARBA" id="ARBA00023136"/>
    </source>
</evidence>
<comment type="subcellular location">
    <subcellularLocation>
        <location evidence="1">Cell membrane</location>
        <topology evidence="1">Multi-pass membrane protein</topology>
    </subcellularLocation>
    <subcellularLocation>
        <location evidence="12">Membrane</location>
        <topology evidence="12">Multi-pass membrane protein</topology>
    </subcellularLocation>
</comment>
<dbReference type="InterPro" id="IPR045861">
    <property type="entry name" value="CorA_cytoplasmic_dom"/>
</dbReference>
<evidence type="ECO:0000256" key="4">
    <source>
        <dbReference type="ARBA" id="ARBA00022475"/>
    </source>
</evidence>
<proteinExistence type="inferred from homology"/>
<evidence type="ECO:0000256" key="12">
    <source>
        <dbReference type="RuleBase" id="RU362010"/>
    </source>
</evidence>
<dbReference type="Proteomes" id="UP000663499">
    <property type="component" value="Chromosome"/>
</dbReference>
<evidence type="ECO:0000256" key="6">
    <source>
        <dbReference type="ARBA" id="ARBA00022842"/>
    </source>
</evidence>
<dbReference type="GO" id="GO:0015095">
    <property type="term" value="F:magnesium ion transmembrane transporter activity"/>
    <property type="evidence" value="ECO:0007669"/>
    <property type="project" value="UniProtKB-UniRule"/>
</dbReference>
<dbReference type="Gene3D" id="1.20.58.340">
    <property type="entry name" value="Magnesium transport protein CorA, transmembrane region"/>
    <property type="match status" value="2"/>
</dbReference>
<dbReference type="KEGG" id="alka:J0B03_09110"/>
<dbReference type="SUPFAM" id="SSF144083">
    <property type="entry name" value="Magnesium transport protein CorA, transmembrane region"/>
    <property type="match status" value="1"/>
</dbReference>